<keyword evidence="1" id="KW-1133">Transmembrane helix</keyword>
<feature type="transmembrane region" description="Helical" evidence="1">
    <location>
        <begin position="107"/>
        <end position="132"/>
    </location>
</feature>
<accession>A0A2A2AQ09</accession>
<feature type="transmembrane region" description="Helical" evidence="1">
    <location>
        <begin position="20"/>
        <end position="39"/>
    </location>
</feature>
<sequence>MDTLQHLLHGFSIALTPANLGWALLGSILGTAIGILPGIGPALTIALLLPVTVSVGPVAAFIMFAGVFYGAMYGGSTTSILINTPGEAGSMMTALEGNKMARAGRGAAALATAAIGSFVAGTMATLALTFAAPVVAELAFVLTPADFFALTVLAFTSVAVVMGASRVRGFVSLFIGLALGLVGIDAMTGQPRMTLGMAELLDGVELTVVLVSVFAVGEILYVASRYRAGDEHIIPIQGQVFMTRQEWRRSWKPWLRGTALGFPMGAIPGGGTEIPTMLSYTLEKKLAAKPEEFGKGAIEGVAGPEAANNAAAAGVLVPLLTLGLPTSATAAILLAAFQGYGLQPGPFLFSSNPDLVWGLIASLYIGNLMLLVLNLPLVGLWVRLLLIPKPQLYAGILVFAMLGIWGVSGSVFNMALMAALGLLSYAMRVYGFPIAPLLIGMILAPVAETQLRTALAAGQGHFKVLVGSPVSITFLTLALLTLLAPVLLRRLRKMA</sequence>
<gene>
    <name evidence="3" type="ORF">CK623_04720</name>
</gene>
<evidence type="ECO:0000313" key="3">
    <source>
        <dbReference type="EMBL" id="PAT40675.1"/>
    </source>
</evidence>
<feature type="transmembrane region" description="Helical" evidence="1">
    <location>
        <begin position="45"/>
        <end position="71"/>
    </location>
</feature>
<feature type="transmembrane region" description="Helical" evidence="1">
    <location>
        <begin position="167"/>
        <end position="184"/>
    </location>
</feature>
<feature type="transmembrane region" description="Helical" evidence="1">
    <location>
        <begin position="138"/>
        <end position="160"/>
    </location>
</feature>
<feature type="transmembrane region" description="Helical" evidence="1">
    <location>
        <begin position="357"/>
        <end position="382"/>
    </location>
</feature>
<dbReference type="AlphaFoldDB" id="A0A2A2AQ09"/>
<dbReference type="EMBL" id="NSJD01000004">
    <property type="protein sequence ID" value="PAT40675.1"/>
    <property type="molecule type" value="Genomic_DNA"/>
</dbReference>
<dbReference type="Pfam" id="PF01970">
    <property type="entry name" value="TctA"/>
    <property type="match status" value="1"/>
</dbReference>
<proteinExistence type="predicted"/>
<feature type="transmembrane region" description="Helical" evidence="1">
    <location>
        <begin position="394"/>
        <end position="419"/>
    </location>
</feature>
<dbReference type="PANTHER" id="PTHR35342:SF5">
    <property type="entry name" value="TRICARBOXYLIC TRANSPORT PROTEIN"/>
    <property type="match status" value="1"/>
</dbReference>
<feature type="transmembrane region" description="Helical" evidence="1">
    <location>
        <begin position="315"/>
        <end position="337"/>
    </location>
</feature>
<dbReference type="InterPro" id="IPR002823">
    <property type="entry name" value="DUF112_TM"/>
</dbReference>
<keyword evidence="1" id="KW-0812">Transmembrane</keyword>
<reference evidence="3 4" key="1">
    <citation type="submission" date="2017-08" db="EMBL/GenBank/DDBJ databases">
        <title>WGS of Clinical strains of the CDC Group NO-1 linked to zoonotic infections in humans.</title>
        <authorList>
            <person name="Bernier A.-M."/>
            <person name="Bernard K."/>
        </authorList>
    </citation>
    <scope>NUCLEOTIDE SEQUENCE [LARGE SCALE GENOMIC DNA]</scope>
    <source>
        <strain evidence="3 4">NML79-0751</strain>
    </source>
</reference>
<dbReference type="RefSeq" id="WP_095556568.1">
    <property type="nucleotide sequence ID" value="NZ_NSJD01000004.1"/>
</dbReference>
<dbReference type="Proteomes" id="UP000218644">
    <property type="component" value="Unassembled WGS sequence"/>
</dbReference>
<name>A0A2A2AQ09_9BURK</name>
<organism evidence="3 4">
    <name type="scientific">Vandammella animalimorsus</name>
    <dbReference type="NCBI Taxonomy" id="2029117"/>
    <lineage>
        <taxon>Bacteria</taxon>
        <taxon>Pseudomonadati</taxon>
        <taxon>Pseudomonadota</taxon>
        <taxon>Betaproteobacteria</taxon>
        <taxon>Burkholderiales</taxon>
        <taxon>Comamonadaceae</taxon>
        <taxon>Vandammella</taxon>
    </lineage>
</organism>
<keyword evidence="1" id="KW-0472">Membrane</keyword>
<comment type="caution">
    <text evidence="3">The sequence shown here is derived from an EMBL/GenBank/DDBJ whole genome shotgun (WGS) entry which is preliminary data.</text>
</comment>
<protein>
    <submittedName>
        <fullName evidence="3">Tripartite tricarboxylate transporter TctA</fullName>
    </submittedName>
</protein>
<feature type="transmembrane region" description="Helical" evidence="1">
    <location>
        <begin position="425"/>
        <end position="444"/>
    </location>
</feature>
<feature type="transmembrane region" description="Helical" evidence="1">
    <location>
        <begin position="204"/>
        <end position="223"/>
    </location>
</feature>
<evidence type="ECO:0000256" key="1">
    <source>
        <dbReference type="SAM" id="Phobius"/>
    </source>
</evidence>
<evidence type="ECO:0000313" key="4">
    <source>
        <dbReference type="Proteomes" id="UP000218644"/>
    </source>
</evidence>
<feature type="transmembrane region" description="Helical" evidence="1">
    <location>
        <begin position="464"/>
        <end position="488"/>
    </location>
</feature>
<feature type="domain" description="DUF112" evidence="2">
    <location>
        <begin position="20"/>
        <end position="438"/>
    </location>
</feature>
<evidence type="ECO:0000259" key="2">
    <source>
        <dbReference type="Pfam" id="PF01970"/>
    </source>
</evidence>
<dbReference type="PANTHER" id="PTHR35342">
    <property type="entry name" value="TRICARBOXYLIC TRANSPORT PROTEIN"/>
    <property type="match status" value="1"/>
</dbReference>